<feature type="domain" description="Tyrosinase copper-binding" evidence="4">
    <location>
        <begin position="76"/>
        <end position="93"/>
    </location>
</feature>
<keyword evidence="2" id="KW-0186">Copper</keyword>
<evidence type="ECO:0000313" key="6">
    <source>
        <dbReference type="EnsemblMetazoa" id="G18989.1:cds"/>
    </source>
</evidence>
<evidence type="ECO:0000313" key="7">
    <source>
        <dbReference type="Proteomes" id="UP000005408"/>
    </source>
</evidence>
<reference evidence="6" key="1">
    <citation type="submission" date="2022-08" db="UniProtKB">
        <authorList>
            <consortium name="EnsemblMetazoa"/>
        </authorList>
    </citation>
    <scope>IDENTIFICATION</scope>
    <source>
        <strain evidence="6">05x7-T-G4-1.051#20</strain>
    </source>
</reference>
<protein>
    <recommendedName>
        <fullName evidence="4 5">Tyrosinase copper-binding domain-containing protein</fullName>
    </recommendedName>
</protein>
<sequence>MTKPELDYIDSLLSKFLRNREKRQAQRRLRREYRSLTLQERNAYHQAVRALKDRPAPRNYDTIARYHQANVGQSAHGGPAFLPWHRIYLLIYEEALIEASNGQIQALPYLDFRLDSRLSNPTSSVLWTPDFLGTGNGRVNNGPFANWIVDGSALIRNVGGSSLLMTDAQTSRLFQIRNVRRFGQDCESLHNGAHVFVGGMMSELQRASFDPTFFMYHCFIDYLWWRYQCPPGNNCISERFVYPGTPSDGPHAPNEFMDNLSFNGRVRNREGYEQRWLNIFTYASSPVECTNACTSLSSAGALDCTTTSCRSASTGGNTGGNGGGGNGGGGNGGTNDYDYYYDSQPITGRKKRSTDQNQQPSPFTTPSTVNKNYFLAYPVQNLYRMNCVSDTSKWAFIPIKVINVRAHSELYNSYPVKNGKVVVSTSNDIYDQLPEIQKIERLTSPGNQTHFNPCKTDDSGAFRISVTSYGLNYYGTHEDYVIIDNRAPLYSALTYIGVRRPTRNKSTKVYLTSFDNCGRICTAECLVPGSKPPRYVTCSGAIEIDRKGPKGYGATYDDAVLMYYNFKKPGGCPVSNEASVPVVFYCRKANNWMYTPNAYKQ</sequence>
<feature type="domain" description="Tyrosinase copper-binding" evidence="5">
    <location>
        <begin position="210"/>
        <end position="221"/>
    </location>
</feature>
<accession>A0A8W8JFH2</accession>
<dbReference type="EnsemblMetazoa" id="G18989.1">
    <property type="protein sequence ID" value="G18989.1:cds"/>
    <property type="gene ID" value="G18989"/>
</dbReference>
<name>A0A8W8JFH2_MAGGI</name>
<dbReference type="GO" id="GO:0016491">
    <property type="term" value="F:oxidoreductase activity"/>
    <property type="evidence" value="ECO:0007669"/>
    <property type="project" value="InterPro"/>
</dbReference>
<dbReference type="InterPro" id="IPR002227">
    <property type="entry name" value="Tyrosinase_Cu-bd"/>
</dbReference>
<dbReference type="PRINTS" id="PR00092">
    <property type="entry name" value="TYROSINASE"/>
</dbReference>
<keyword evidence="7" id="KW-1185">Reference proteome</keyword>
<dbReference type="Proteomes" id="UP000005408">
    <property type="component" value="Unassembled WGS sequence"/>
</dbReference>
<feature type="region of interest" description="Disordered" evidence="3">
    <location>
        <begin position="335"/>
        <end position="366"/>
    </location>
</feature>
<dbReference type="PANTHER" id="PTHR11474:SF126">
    <property type="entry name" value="TYROSINASE-LIKE PROTEIN TYR-1-RELATED"/>
    <property type="match status" value="1"/>
</dbReference>
<dbReference type="PROSITE" id="PS00498">
    <property type="entry name" value="TYROSINASE_2"/>
    <property type="match status" value="1"/>
</dbReference>
<dbReference type="InterPro" id="IPR008922">
    <property type="entry name" value="Di-copper_centre_dom_sf"/>
</dbReference>
<keyword evidence="1" id="KW-0479">Metal-binding</keyword>
<evidence type="ECO:0000256" key="3">
    <source>
        <dbReference type="SAM" id="MobiDB-lite"/>
    </source>
</evidence>
<feature type="compositionally biased region" description="Polar residues" evidence="3">
    <location>
        <begin position="355"/>
        <end position="366"/>
    </location>
</feature>
<dbReference type="Gene3D" id="1.10.1280.10">
    <property type="entry name" value="Di-copper center containing domain from catechol oxidase"/>
    <property type="match status" value="1"/>
</dbReference>
<dbReference type="PANTHER" id="PTHR11474">
    <property type="entry name" value="TYROSINASE FAMILY MEMBER"/>
    <property type="match status" value="1"/>
</dbReference>
<proteinExistence type="predicted"/>
<evidence type="ECO:0000256" key="2">
    <source>
        <dbReference type="ARBA" id="ARBA00023008"/>
    </source>
</evidence>
<dbReference type="SUPFAM" id="SSF48056">
    <property type="entry name" value="Di-copper centre-containing domain"/>
    <property type="match status" value="1"/>
</dbReference>
<dbReference type="Pfam" id="PF00264">
    <property type="entry name" value="Tyrosinase"/>
    <property type="match status" value="2"/>
</dbReference>
<dbReference type="PROSITE" id="PS00497">
    <property type="entry name" value="TYROSINASE_1"/>
    <property type="match status" value="1"/>
</dbReference>
<organism evidence="6 7">
    <name type="scientific">Magallana gigas</name>
    <name type="common">Pacific oyster</name>
    <name type="synonym">Crassostrea gigas</name>
    <dbReference type="NCBI Taxonomy" id="29159"/>
    <lineage>
        <taxon>Eukaryota</taxon>
        <taxon>Metazoa</taxon>
        <taxon>Spiralia</taxon>
        <taxon>Lophotrochozoa</taxon>
        <taxon>Mollusca</taxon>
        <taxon>Bivalvia</taxon>
        <taxon>Autobranchia</taxon>
        <taxon>Pteriomorphia</taxon>
        <taxon>Ostreida</taxon>
        <taxon>Ostreoidea</taxon>
        <taxon>Ostreidae</taxon>
        <taxon>Magallana</taxon>
    </lineage>
</organism>
<evidence type="ECO:0000256" key="1">
    <source>
        <dbReference type="ARBA" id="ARBA00022723"/>
    </source>
</evidence>
<dbReference type="GO" id="GO:0046872">
    <property type="term" value="F:metal ion binding"/>
    <property type="evidence" value="ECO:0007669"/>
    <property type="project" value="UniProtKB-KW"/>
</dbReference>
<evidence type="ECO:0000259" key="4">
    <source>
        <dbReference type="PROSITE" id="PS00497"/>
    </source>
</evidence>
<evidence type="ECO:0000259" key="5">
    <source>
        <dbReference type="PROSITE" id="PS00498"/>
    </source>
</evidence>
<dbReference type="InterPro" id="IPR050316">
    <property type="entry name" value="Tyrosinase/Hemocyanin"/>
</dbReference>
<dbReference type="AlphaFoldDB" id="A0A8W8JFH2"/>